<reference evidence="1" key="1">
    <citation type="submission" date="2014-09" db="EMBL/GenBank/DDBJ databases">
        <authorList>
            <person name="Magalhaes I.L.F."/>
            <person name="Oliveira U."/>
            <person name="Santos F.R."/>
            <person name="Vidigal T.H.D.A."/>
            <person name="Brescovit A.D."/>
            <person name="Santos A.J."/>
        </authorList>
    </citation>
    <scope>NUCLEOTIDE SEQUENCE</scope>
    <source>
        <tissue evidence="1">Shoot tissue taken approximately 20 cm above the soil surface</tissue>
    </source>
</reference>
<name>A0A0A9H934_ARUDO</name>
<proteinExistence type="predicted"/>
<protein>
    <submittedName>
        <fullName evidence="1">Uncharacterized protein</fullName>
    </submittedName>
</protein>
<dbReference type="AlphaFoldDB" id="A0A0A9H934"/>
<dbReference type="EMBL" id="GBRH01164216">
    <property type="protein sequence ID" value="JAE33680.1"/>
    <property type="molecule type" value="Transcribed_RNA"/>
</dbReference>
<accession>A0A0A9H934</accession>
<evidence type="ECO:0000313" key="1">
    <source>
        <dbReference type="EMBL" id="JAE33680.1"/>
    </source>
</evidence>
<organism evidence="1">
    <name type="scientific">Arundo donax</name>
    <name type="common">Giant reed</name>
    <name type="synonym">Donax arundinaceus</name>
    <dbReference type="NCBI Taxonomy" id="35708"/>
    <lineage>
        <taxon>Eukaryota</taxon>
        <taxon>Viridiplantae</taxon>
        <taxon>Streptophyta</taxon>
        <taxon>Embryophyta</taxon>
        <taxon>Tracheophyta</taxon>
        <taxon>Spermatophyta</taxon>
        <taxon>Magnoliopsida</taxon>
        <taxon>Liliopsida</taxon>
        <taxon>Poales</taxon>
        <taxon>Poaceae</taxon>
        <taxon>PACMAD clade</taxon>
        <taxon>Arundinoideae</taxon>
        <taxon>Arundineae</taxon>
        <taxon>Arundo</taxon>
    </lineage>
</organism>
<sequence length="25" mass="2892">MMRLILRRSTNYDVANSDLILILGN</sequence>
<reference evidence="1" key="2">
    <citation type="journal article" date="2015" name="Data Brief">
        <title>Shoot transcriptome of the giant reed, Arundo donax.</title>
        <authorList>
            <person name="Barrero R.A."/>
            <person name="Guerrero F.D."/>
            <person name="Moolhuijzen P."/>
            <person name="Goolsby J.A."/>
            <person name="Tidwell J."/>
            <person name="Bellgard S.E."/>
            <person name="Bellgard M.I."/>
        </authorList>
    </citation>
    <scope>NUCLEOTIDE SEQUENCE</scope>
    <source>
        <tissue evidence="1">Shoot tissue taken approximately 20 cm above the soil surface</tissue>
    </source>
</reference>